<dbReference type="SUPFAM" id="SSF52540">
    <property type="entry name" value="P-loop containing nucleoside triphosphate hydrolases"/>
    <property type="match status" value="1"/>
</dbReference>
<feature type="region of interest" description="Disordered" evidence="3">
    <location>
        <begin position="207"/>
        <end position="379"/>
    </location>
</feature>
<comment type="similarity">
    <text evidence="1">Belongs to the ABC transporter superfamily.</text>
</comment>
<dbReference type="GO" id="GO:0005524">
    <property type="term" value="F:ATP binding"/>
    <property type="evidence" value="ECO:0007669"/>
    <property type="project" value="InterPro"/>
</dbReference>
<evidence type="ECO:0000313" key="5">
    <source>
        <dbReference type="EMBL" id="SCG70233.1"/>
    </source>
</evidence>
<dbReference type="GO" id="GO:0016887">
    <property type="term" value="F:ATP hydrolysis activity"/>
    <property type="evidence" value="ECO:0007669"/>
    <property type="project" value="InterPro"/>
</dbReference>
<dbReference type="PANTHER" id="PTHR43117">
    <property type="entry name" value="OSMOPROTECTANT IMPORT ATP-BINDING PROTEIN OSMV"/>
    <property type="match status" value="1"/>
</dbReference>
<evidence type="ECO:0000256" key="1">
    <source>
        <dbReference type="ARBA" id="ARBA00005417"/>
    </source>
</evidence>
<dbReference type="PANTHER" id="PTHR43117:SF4">
    <property type="entry name" value="OSMOPROTECTANT IMPORT ATP-BINDING PROTEIN OSMV"/>
    <property type="match status" value="1"/>
</dbReference>
<evidence type="ECO:0000313" key="6">
    <source>
        <dbReference type="Proteomes" id="UP000198215"/>
    </source>
</evidence>
<dbReference type="InterPro" id="IPR027417">
    <property type="entry name" value="P-loop_NTPase"/>
</dbReference>
<keyword evidence="6" id="KW-1185">Reference proteome</keyword>
<evidence type="ECO:0000256" key="3">
    <source>
        <dbReference type="SAM" id="MobiDB-lite"/>
    </source>
</evidence>
<proteinExistence type="inferred from homology"/>
<evidence type="ECO:0000256" key="2">
    <source>
        <dbReference type="ARBA" id="ARBA00022448"/>
    </source>
</evidence>
<organism evidence="5 6">
    <name type="scientific">Micromonospora coxensis</name>
    <dbReference type="NCBI Taxonomy" id="356852"/>
    <lineage>
        <taxon>Bacteria</taxon>
        <taxon>Bacillati</taxon>
        <taxon>Actinomycetota</taxon>
        <taxon>Actinomycetes</taxon>
        <taxon>Micromonosporales</taxon>
        <taxon>Micromonosporaceae</taxon>
        <taxon>Micromonospora</taxon>
    </lineage>
</organism>
<dbReference type="Gene3D" id="3.40.50.300">
    <property type="entry name" value="P-loop containing nucleotide triphosphate hydrolases"/>
    <property type="match status" value="1"/>
</dbReference>
<keyword evidence="2" id="KW-0813">Transport</keyword>
<dbReference type="PROSITE" id="PS50893">
    <property type="entry name" value="ABC_TRANSPORTER_2"/>
    <property type="match status" value="1"/>
</dbReference>
<accession>A0A1C5JID8</accession>
<dbReference type="InterPro" id="IPR003439">
    <property type="entry name" value="ABC_transporter-like_ATP-bd"/>
</dbReference>
<feature type="domain" description="ABC transporter" evidence="4">
    <location>
        <begin position="4"/>
        <end position="240"/>
    </location>
</feature>
<protein>
    <submittedName>
        <fullName evidence="5">ABC transporter</fullName>
    </submittedName>
</protein>
<dbReference type="Pfam" id="PF00005">
    <property type="entry name" value="ABC_tran"/>
    <property type="match status" value="1"/>
</dbReference>
<evidence type="ECO:0000259" key="4">
    <source>
        <dbReference type="PROSITE" id="PS50893"/>
    </source>
</evidence>
<dbReference type="Proteomes" id="UP000198215">
    <property type="component" value="Chromosome I"/>
</dbReference>
<name>A0A1C5JID8_9ACTN</name>
<gene>
    <name evidence="5" type="ORF">GA0070614_4659</name>
</gene>
<reference evidence="6" key="1">
    <citation type="submission" date="2016-06" db="EMBL/GenBank/DDBJ databases">
        <authorList>
            <person name="Varghese N."/>
            <person name="Submissions Spin"/>
        </authorList>
    </citation>
    <scope>NUCLEOTIDE SEQUENCE [LARGE SCALE GENOMIC DNA]</scope>
    <source>
        <strain evidence="6">DSM 45161</strain>
    </source>
</reference>
<dbReference type="EMBL" id="LT607753">
    <property type="protein sequence ID" value="SCG70233.1"/>
    <property type="molecule type" value="Genomic_DNA"/>
</dbReference>
<sequence>MKIVEAHGLGLRTRRGWVFRDVDLTVEAGELHAVTGPPGSGRTSLLLALAGRFPHNAGTLRTHGPAALGQVAGVHEPDPALTVAEHIQERLLLLGPVPRRRRRLVPVAAVRARRAYRRDALATALSGAGFTGDVPLDPDVPGRDLTPVQRQVLGLVLATLSGPSLIVADDVDAGSDAPERAWLWAALTRLADQGYAVVASARAVEPGTRAHVHRLGDPSLPARPDLTLPPPPATAPAPRAAPPVDQPSRSTALDDPPADPAETETGPSAGPAKTEIEPPAAPARTETGPFVGPAVTETGPSAAPAGAETGRPAGATAIETGRPAAPTVAETDRPAGPAATETADTAETAAGTAGTARTAAGTARTAAGTAQTTDTEVIR</sequence>
<dbReference type="RefSeq" id="WP_231933364.1">
    <property type="nucleotide sequence ID" value="NZ_LT607753.1"/>
</dbReference>
<feature type="compositionally biased region" description="Low complexity" evidence="3">
    <location>
        <begin position="334"/>
        <end position="379"/>
    </location>
</feature>
<dbReference type="AlphaFoldDB" id="A0A1C5JID8"/>
<dbReference type="CDD" id="cd00267">
    <property type="entry name" value="ABC_ATPase"/>
    <property type="match status" value="1"/>
</dbReference>
<feature type="compositionally biased region" description="Pro residues" evidence="3">
    <location>
        <begin position="227"/>
        <end position="245"/>
    </location>
</feature>